<evidence type="ECO:0000313" key="3">
    <source>
        <dbReference type="Proteomes" id="UP000186917"/>
    </source>
</evidence>
<keyword evidence="3" id="KW-1185">Reference proteome</keyword>
<organism evidence="2 3">
    <name type="scientific">Filimonas lacunae</name>
    <dbReference type="NCBI Taxonomy" id="477680"/>
    <lineage>
        <taxon>Bacteria</taxon>
        <taxon>Pseudomonadati</taxon>
        <taxon>Bacteroidota</taxon>
        <taxon>Chitinophagia</taxon>
        <taxon>Chitinophagales</taxon>
        <taxon>Chitinophagaceae</taxon>
        <taxon>Filimonas</taxon>
    </lineage>
</organism>
<keyword evidence="1" id="KW-0812">Transmembrane</keyword>
<dbReference type="AlphaFoldDB" id="A0A173MD95"/>
<sequence>MQYEKYNDVIVSPDFLEFEFVSVGPKGEIKKAIQFVHTSQPDTYNLSFGNLRLIGVLMIWLLMIIKTGIRF</sequence>
<gene>
    <name evidence="2" type="ORF">SAMN05421788_10572</name>
</gene>
<name>A0A173MD95_9BACT</name>
<dbReference type="Proteomes" id="UP000186917">
    <property type="component" value="Unassembled WGS sequence"/>
</dbReference>
<evidence type="ECO:0000313" key="2">
    <source>
        <dbReference type="EMBL" id="SIT20882.1"/>
    </source>
</evidence>
<protein>
    <submittedName>
        <fullName evidence="2">Uncharacterized protein</fullName>
    </submittedName>
</protein>
<feature type="transmembrane region" description="Helical" evidence="1">
    <location>
        <begin position="51"/>
        <end position="69"/>
    </location>
</feature>
<dbReference type="RefSeq" id="WP_084206289.1">
    <property type="nucleotide sequence ID" value="NZ_AP017422.1"/>
</dbReference>
<keyword evidence="1" id="KW-1133">Transmembrane helix</keyword>
<keyword evidence="1" id="KW-0472">Membrane</keyword>
<dbReference type="KEGG" id="fln:FLA_1483"/>
<accession>A0A173MD95</accession>
<evidence type="ECO:0000256" key="1">
    <source>
        <dbReference type="SAM" id="Phobius"/>
    </source>
</evidence>
<reference evidence="3" key="1">
    <citation type="submission" date="2017-01" db="EMBL/GenBank/DDBJ databases">
        <authorList>
            <person name="Varghese N."/>
            <person name="Submissions S."/>
        </authorList>
    </citation>
    <scope>NUCLEOTIDE SEQUENCE [LARGE SCALE GENOMIC DNA]</scope>
    <source>
        <strain evidence="3">DSM 21054</strain>
    </source>
</reference>
<dbReference type="InterPro" id="IPR053865">
    <property type="entry name" value="DUF6934"/>
</dbReference>
<proteinExistence type="predicted"/>
<dbReference type="EMBL" id="FTOR01000005">
    <property type="protein sequence ID" value="SIT20882.1"/>
    <property type="molecule type" value="Genomic_DNA"/>
</dbReference>
<dbReference type="Pfam" id="PF22028">
    <property type="entry name" value="DUF6934"/>
    <property type="match status" value="1"/>
</dbReference>
<dbReference type="STRING" id="477680.SAMN05421788_10572"/>